<gene>
    <name evidence="1" type="ORF">VA596_47310</name>
</gene>
<proteinExistence type="predicted"/>
<keyword evidence="2" id="KW-1185">Reference proteome</keyword>
<accession>A0ABU5RLN5</accession>
<organism evidence="1 2">
    <name type="scientific">Amycolatopsis heterodermiae</name>
    <dbReference type="NCBI Taxonomy" id="3110235"/>
    <lineage>
        <taxon>Bacteria</taxon>
        <taxon>Bacillati</taxon>
        <taxon>Actinomycetota</taxon>
        <taxon>Actinomycetes</taxon>
        <taxon>Pseudonocardiales</taxon>
        <taxon>Pseudonocardiaceae</taxon>
        <taxon>Amycolatopsis</taxon>
    </lineage>
</organism>
<evidence type="ECO:0000313" key="1">
    <source>
        <dbReference type="EMBL" id="MEA5367208.1"/>
    </source>
</evidence>
<name>A0ABU5RLN5_9PSEU</name>
<evidence type="ECO:0000313" key="2">
    <source>
        <dbReference type="Proteomes" id="UP001304298"/>
    </source>
</evidence>
<comment type="caution">
    <text evidence="1">The sequence shown here is derived from an EMBL/GenBank/DDBJ whole genome shotgun (WGS) entry which is preliminary data.</text>
</comment>
<dbReference type="EMBL" id="JAYFSI010000020">
    <property type="protein sequence ID" value="MEA5367208.1"/>
    <property type="molecule type" value="Genomic_DNA"/>
</dbReference>
<dbReference type="RefSeq" id="WP_323337022.1">
    <property type="nucleotide sequence ID" value="NZ_JAYFSI010000020.1"/>
</dbReference>
<sequence length="415" mass="47006">MDPIHALQPLLMEAKPLANLLVDQGEWVDIATRLKDVLPAAEYNPGYLCIAYYGYQQEPHIFSYAGNYRLPAVKRPKFDQLGVDTVAFLKKFMDARGQWRYIESQDWYKNHDYVIAIEVNYYGNRSSKAYTMSPLFHKDTGGNNLFVNLIFDNKKPIEATEWFVDVQEPSGKRAEWQKTLLPEAHLKDLAALRRQLQESGQHTVPKVNGGVLEGENIYVSWVDDLVWHATPSLNERIAYTADAAIEAYTLISIGLKDGKGFSQGPVRIHPVELLATIADEPETRLAKWLTAEHKRVQDLDFELARTAWFALYEPNATNFSRDVKLRAEKPWRMVGDVAQSISRDARLDKPGATAPTIEEAPAGLSMVRRANSLDKGGLKEAAEANKEVPRSFIRAWVRVIPRTAEELKTNNVILK</sequence>
<reference evidence="1 2" key="1">
    <citation type="submission" date="2023-12" db="EMBL/GenBank/DDBJ databases">
        <title>Amycolatopsis sp. V23-08.</title>
        <authorList>
            <person name="Somphong A."/>
        </authorList>
    </citation>
    <scope>NUCLEOTIDE SEQUENCE [LARGE SCALE GENOMIC DNA]</scope>
    <source>
        <strain evidence="1 2">V23-08</strain>
    </source>
</reference>
<protein>
    <submittedName>
        <fullName evidence="1">Uncharacterized protein</fullName>
    </submittedName>
</protein>
<dbReference type="Proteomes" id="UP001304298">
    <property type="component" value="Unassembled WGS sequence"/>
</dbReference>